<dbReference type="InterPro" id="IPR058074">
    <property type="entry name" value="Bacteriocin-like"/>
</dbReference>
<comment type="caution">
    <text evidence="2">The sequence shown here is derived from an EMBL/GenBank/DDBJ whole genome shotgun (WGS) entry which is preliminary data.</text>
</comment>
<evidence type="ECO:0008006" key="4">
    <source>
        <dbReference type="Google" id="ProtNLM"/>
    </source>
</evidence>
<gene>
    <name evidence="2" type="ORF">NCTC10588_00830</name>
</gene>
<proteinExistence type="predicted"/>
<sequence>MKNLKKINRENLKSITGGRPPADGGCSIASCPPGTRACYYRNGNGGGGSYADIICV</sequence>
<evidence type="ECO:0000313" key="2">
    <source>
        <dbReference type="EMBL" id="STC97128.1"/>
    </source>
</evidence>
<accession>A0A7Z7LTR2</accession>
<evidence type="ECO:0000256" key="1">
    <source>
        <dbReference type="SAM" id="MobiDB-lite"/>
    </source>
</evidence>
<name>A0A7Z7LTR2_9FLAO</name>
<dbReference type="EMBL" id="UFYD01000001">
    <property type="protein sequence ID" value="STC97128.1"/>
    <property type="molecule type" value="Genomic_DNA"/>
</dbReference>
<evidence type="ECO:0000313" key="3">
    <source>
        <dbReference type="Proteomes" id="UP000254876"/>
    </source>
</evidence>
<dbReference type="AlphaFoldDB" id="A0A7Z7LTR2"/>
<feature type="region of interest" description="Disordered" evidence="1">
    <location>
        <begin position="1"/>
        <end position="20"/>
    </location>
</feature>
<reference evidence="2 3" key="1">
    <citation type="submission" date="2018-06" db="EMBL/GenBank/DDBJ databases">
        <authorList>
            <consortium name="Pathogen Informatics"/>
            <person name="Doyle S."/>
        </authorList>
    </citation>
    <scope>NUCLEOTIDE SEQUENCE [LARGE SCALE GENOMIC DNA]</scope>
    <source>
        <strain evidence="2 3">NCTC10588</strain>
    </source>
</reference>
<dbReference type="RefSeq" id="WP_021348994.1">
    <property type="nucleotide sequence ID" value="NZ_JACLER010000007.1"/>
</dbReference>
<organism evidence="2 3">
    <name type="scientific">Elizabethkingia anophelis</name>
    <dbReference type="NCBI Taxonomy" id="1117645"/>
    <lineage>
        <taxon>Bacteria</taxon>
        <taxon>Pseudomonadati</taxon>
        <taxon>Bacteroidota</taxon>
        <taxon>Flavobacteriia</taxon>
        <taxon>Flavobacteriales</taxon>
        <taxon>Weeksellaceae</taxon>
        <taxon>Elizabethkingia</taxon>
    </lineage>
</organism>
<dbReference type="Proteomes" id="UP000254876">
    <property type="component" value="Unassembled WGS sequence"/>
</dbReference>
<protein>
    <recommendedName>
        <fullName evidence="4">Bacteriocin</fullName>
    </recommendedName>
</protein>
<dbReference type="NCBIfam" id="NF047798">
    <property type="entry name" value="leader_Chryseo"/>
    <property type="match status" value="1"/>
</dbReference>